<dbReference type="EMBL" id="HBHW01020839">
    <property type="protein sequence ID" value="CAE0048141.1"/>
    <property type="molecule type" value="Transcribed_RNA"/>
</dbReference>
<evidence type="ECO:0000259" key="7">
    <source>
        <dbReference type="Pfam" id="PF00291"/>
    </source>
</evidence>
<dbReference type="InterPro" id="IPR001926">
    <property type="entry name" value="TrpB-like_PALP"/>
</dbReference>
<dbReference type="PANTHER" id="PTHR48078:SF2">
    <property type="entry name" value="CATABOLIC L-SERINE_THREONINE DEHYDRATASE"/>
    <property type="match status" value="1"/>
</dbReference>
<dbReference type="AlphaFoldDB" id="A0A7S2ZSM7"/>
<reference evidence="8" key="1">
    <citation type="submission" date="2021-01" db="EMBL/GenBank/DDBJ databases">
        <authorList>
            <person name="Corre E."/>
            <person name="Pelletier E."/>
            <person name="Niang G."/>
            <person name="Scheremetjew M."/>
            <person name="Finn R."/>
            <person name="Kale V."/>
            <person name="Holt S."/>
            <person name="Cochrane G."/>
            <person name="Meng A."/>
            <person name="Brown T."/>
            <person name="Cohen L."/>
        </authorList>
    </citation>
    <scope>NUCLEOTIDE SEQUENCE</scope>
    <source>
        <strain evidence="8">CCMP 769</strain>
    </source>
</reference>
<comment type="cofactor">
    <cofactor evidence="1">
        <name>pyridoxal 5'-phosphate</name>
        <dbReference type="ChEBI" id="CHEBI:597326"/>
    </cofactor>
</comment>
<name>A0A7S2ZSM7_9RHOD</name>
<organism evidence="8">
    <name type="scientific">Rhodosorus marinus</name>
    <dbReference type="NCBI Taxonomy" id="101924"/>
    <lineage>
        <taxon>Eukaryota</taxon>
        <taxon>Rhodophyta</taxon>
        <taxon>Stylonematophyceae</taxon>
        <taxon>Stylonematales</taxon>
        <taxon>Stylonemataceae</taxon>
        <taxon>Rhodosorus</taxon>
    </lineage>
</organism>
<evidence type="ECO:0000256" key="3">
    <source>
        <dbReference type="ARBA" id="ARBA00012093"/>
    </source>
</evidence>
<evidence type="ECO:0000256" key="2">
    <source>
        <dbReference type="ARBA" id="ARBA00010869"/>
    </source>
</evidence>
<sequence>MTNLAPDSELNLGKMLGVETVVCVPTTTPAFMRKKLESLGADVVVEGSEWKHADRLAKELSADPLSIYVPPFDHEDIWEGGSSIVQEVYEDLGGRPPAAIGLSVGGGGLLLSVCRGLEKVGWQNTSVLAAETEGKANRLALPVDQAYSIRMIPASERVPGMSRRGFFGCDIEKGGIS</sequence>
<protein>
    <recommendedName>
        <fullName evidence="3">L-serine ammonia-lyase</fullName>
        <ecNumber evidence="3">4.3.1.17</ecNumber>
    </recommendedName>
</protein>
<dbReference type="Pfam" id="PF00291">
    <property type="entry name" value="PALP"/>
    <property type="match status" value="1"/>
</dbReference>
<dbReference type="SUPFAM" id="SSF53686">
    <property type="entry name" value="Tryptophan synthase beta subunit-like PLP-dependent enzymes"/>
    <property type="match status" value="1"/>
</dbReference>
<keyword evidence="5" id="KW-0456">Lyase</keyword>
<dbReference type="GO" id="GO:0003941">
    <property type="term" value="F:L-serine ammonia-lyase activity"/>
    <property type="evidence" value="ECO:0007669"/>
    <property type="project" value="UniProtKB-EC"/>
</dbReference>
<feature type="domain" description="Tryptophan synthase beta chain-like PALP" evidence="7">
    <location>
        <begin position="13"/>
        <end position="139"/>
    </location>
</feature>
<dbReference type="InterPro" id="IPR050147">
    <property type="entry name" value="Ser/Thr_Dehydratase"/>
</dbReference>
<accession>A0A7S2ZSM7</accession>
<comment type="catalytic activity">
    <reaction evidence="6">
        <text>L-serine = pyruvate + NH4(+)</text>
        <dbReference type="Rhea" id="RHEA:19169"/>
        <dbReference type="ChEBI" id="CHEBI:15361"/>
        <dbReference type="ChEBI" id="CHEBI:28938"/>
        <dbReference type="ChEBI" id="CHEBI:33384"/>
        <dbReference type="EC" id="4.3.1.17"/>
    </reaction>
</comment>
<evidence type="ECO:0000256" key="1">
    <source>
        <dbReference type="ARBA" id="ARBA00001933"/>
    </source>
</evidence>
<dbReference type="EC" id="4.3.1.17" evidence="3"/>
<gene>
    <name evidence="8" type="ORF">RMAR00112_LOCUS16130</name>
</gene>
<proteinExistence type="inferred from homology"/>
<evidence type="ECO:0000256" key="4">
    <source>
        <dbReference type="ARBA" id="ARBA00022898"/>
    </source>
</evidence>
<evidence type="ECO:0000256" key="5">
    <source>
        <dbReference type="ARBA" id="ARBA00023239"/>
    </source>
</evidence>
<dbReference type="GO" id="GO:0006565">
    <property type="term" value="P:L-serine catabolic process"/>
    <property type="evidence" value="ECO:0007669"/>
    <property type="project" value="TreeGrafter"/>
</dbReference>
<dbReference type="GO" id="GO:0004794">
    <property type="term" value="F:threonine deaminase activity"/>
    <property type="evidence" value="ECO:0007669"/>
    <property type="project" value="TreeGrafter"/>
</dbReference>
<dbReference type="Gene3D" id="3.40.50.1100">
    <property type="match status" value="2"/>
</dbReference>
<keyword evidence="4" id="KW-0663">Pyridoxal phosphate</keyword>
<dbReference type="GO" id="GO:0006567">
    <property type="term" value="P:L-threonine catabolic process"/>
    <property type="evidence" value="ECO:0007669"/>
    <property type="project" value="TreeGrafter"/>
</dbReference>
<dbReference type="PANTHER" id="PTHR48078">
    <property type="entry name" value="THREONINE DEHYDRATASE, MITOCHONDRIAL-RELATED"/>
    <property type="match status" value="1"/>
</dbReference>
<comment type="similarity">
    <text evidence="2">Belongs to the serine/threonine dehydratase family.</text>
</comment>
<evidence type="ECO:0000313" key="8">
    <source>
        <dbReference type="EMBL" id="CAE0048141.1"/>
    </source>
</evidence>
<dbReference type="GO" id="GO:0009097">
    <property type="term" value="P:isoleucine biosynthetic process"/>
    <property type="evidence" value="ECO:0007669"/>
    <property type="project" value="TreeGrafter"/>
</dbReference>
<dbReference type="InterPro" id="IPR036052">
    <property type="entry name" value="TrpB-like_PALP_sf"/>
</dbReference>
<evidence type="ECO:0000256" key="6">
    <source>
        <dbReference type="ARBA" id="ARBA00049406"/>
    </source>
</evidence>